<dbReference type="PANTHER" id="PTHR43345:SF5">
    <property type="entry name" value="3-ISOPROPYLMALATE DEHYDRATASE SMALL SUBUNIT"/>
    <property type="match status" value="1"/>
</dbReference>
<evidence type="ECO:0000256" key="1">
    <source>
        <dbReference type="ARBA" id="ARBA00000491"/>
    </source>
</evidence>
<evidence type="ECO:0000256" key="10">
    <source>
        <dbReference type="HAMAP-Rule" id="MF_01031"/>
    </source>
</evidence>
<dbReference type="GO" id="GO:0009098">
    <property type="term" value="P:L-leucine biosynthetic process"/>
    <property type="evidence" value="ECO:0007669"/>
    <property type="project" value="UniProtKB-UniRule"/>
</dbReference>
<dbReference type="PANTHER" id="PTHR43345">
    <property type="entry name" value="3-ISOPROPYLMALATE DEHYDRATASE SMALL SUBUNIT 2-RELATED-RELATED"/>
    <property type="match status" value="1"/>
</dbReference>
<dbReference type="Gene3D" id="3.20.19.10">
    <property type="entry name" value="Aconitase, domain 4"/>
    <property type="match status" value="1"/>
</dbReference>
<proteinExistence type="inferred from homology"/>
<dbReference type="Proteomes" id="UP001431572">
    <property type="component" value="Chromosome 1"/>
</dbReference>
<comment type="pathway">
    <text evidence="3 10">Amino-acid biosynthesis; L-leucine biosynthesis; L-leucine from 3-methyl-2-oxobutanoate: step 2/4.</text>
</comment>
<dbReference type="GO" id="GO:0009316">
    <property type="term" value="C:3-isopropylmalate dehydratase complex"/>
    <property type="evidence" value="ECO:0007669"/>
    <property type="project" value="InterPro"/>
</dbReference>
<evidence type="ECO:0000313" key="15">
    <source>
        <dbReference type="Proteomes" id="UP001431572"/>
    </source>
</evidence>
<dbReference type="RefSeq" id="WP_341469134.1">
    <property type="nucleotide sequence ID" value="NZ_CP128399.1"/>
</dbReference>
<dbReference type="InterPro" id="IPR000573">
    <property type="entry name" value="AconitaseA/IPMdHydase_ssu_swvl"/>
</dbReference>
<evidence type="ECO:0000256" key="8">
    <source>
        <dbReference type="ARBA" id="ARBA00023239"/>
    </source>
</evidence>
<dbReference type="AlphaFoldDB" id="A0A8T7LTL4"/>
<evidence type="ECO:0000313" key="13">
    <source>
        <dbReference type="EMBL" id="WJW67236.1"/>
    </source>
</evidence>
<sequence>MEPFVNLNGVVMPLDRANVDTDQIIPAKYLKGIKRTGMAKGLFANWRYKPDGSPDPEFPLNQVRYQNATILVTRENFGCGSSREHAPWALNEHGFRSIIAPSFADIFYNNCFNNGMLPIMLPNEAVDELFEEIEAEPRLRIQIDLPNQTITVAGGKTYSFQLDPFKKECLLNGLDNIGWTLSFDDKIAAFEAVRREATPWL</sequence>
<name>A0A8T7LTL4_9CHLR</name>
<dbReference type="GO" id="GO:0003861">
    <property type="term" value="F:3-isopropylmalate dehydratase activity"/>
    <property type="evidence" value="ECO:0007669"/>
    <property type="project" value="UniProtKB-UniRule"/>
</dbReference>
<keyword evidence="7 10" id="KW-0028">Amino-acid biosynthesis</keyword>
<dbReference type="EMBL" id="CP128399">
    <property type="protein sequence ID" value="WJW67236.1"/>
    <property type="molecule type" value="Genomic_DNA"/>
</dbReference>
<dbReference type="Proteomes" id="UP000521676">
    <property type="component" value="Unassembled WGS sequence"/>
</dbReference>
<dbReference type="NCBIfam" id="NF002458">
    <property type="entry name" value="PRK01641.1"/>
    <property type="match status" value="1"/>
</dbReference>
<comment type="catalytic activity">
    <reaction evidence="1 10">
        <text>(2R,3S)-3-isopropylmalate = (2S)-2-isopropylmalate</text>
        <dbReference type="Rhea" id="RHEA:32287"/>
        <dbReference type="ChEBI" id="CHEBI:1178"/>
        <dbReference type="ChEBI" id="CHEBI:35121"/>
        <dbReference type="EC" id="4.2.1.33"/>
    </reaction>
</comment>
<comment type="function">
    <text evidence="2 10">Catalyzes the isomerization between 2-isopropylmalate and 3-isopropylmalate, via the formation of 2-isopropylmaleate.</text>
</comment>
<evidence type="ECO:0000313" key="12">
    <source>
        <dbReference type="EMBL" id="NWJ45364.1"/>
    </source>
</evidence>
<dbReference type="InterPro" id="IPR033940">
    <property type="entry name" value="IPMI_Swivel"/>
</dbReference>
<comment type="subunit">
    <text evidence="5 10">Heterodimer of LeuC and LeuD.</text>
</comment>
<evidence type="ECO:0000256" key="7">
    <source>
        <dbReference type="ARBA" id="ARBA00022605"/>
    </source>
</evidence>
<dbReference type="NCBIfam" id="TIGR00171">
    <property type="entry name" value="leuD"/>
    <property type="match status" value="1"/>
</dbReference>
<evidence type="ECO:0000313" key="14">
    <source>
        <dbReference type="Proteomes" id="UP000521676"/>
    </source>
</evidence>
<evidence type="ECO:0000256" key="2">
    <source>
        <dbReference type="ARBA" id="ARBA00002695"/>
    </source>
</evidence>
<dbReference type="CDD" id="cd01577">
    <property type="entry name" value="IPMI_Swivel"/>
    <property type="match status" value="1"/>
</dbReference>
<evidence type="ECO:0000256" key="9">
    <source>
        <dbReference type="ARBA" id="ARBA00023304"/>
    </source>
</evidence>
<keyword evidence="8 10" id="KW-0456">Lyase</keyword>
<feature type="domain" description="Aconitase A/isopropylmalate dehydratase small subunit swivel" evidence="11">
    <location>
        <begin position="1"/>
        <end position="123"/>
    </location>
</feature>
<gene>
    <name evidence="10 12" type="primary">leuD</name>
    <name evidence="12" type="ORF">HXX08_05735</name>
    <name evidence="13" type="ORF">OZ401_000494</name>
</gene>
<evidence type="ECO:0000256" key="5">
    <source>
        <dbReference type="ARBA" id="ARBA00011271"/>
    </source>
</evidence>
<evidence type="ECO:0000259" key="11">
    <source>
        <dbReference type="Pfam" id="PF00694"/>
    </source>
</evidence>
<keyword evidence="6 10" id="KW-0432">Leucine biosynthesis</keyword>
<protein>
    <recommendedName>
        <fullName evidence="10">3-isopropylmalate dehydratase small subunit</fullName>
        <ecNumber evidence="10">4.2.1.33</ecNumber>
    </recommendedName>
    <alternativeName>
        <fullName evidence="10">Alpha-IPM isomerase</fullName>
        <shortName evidence="10">IPMI</shortName>
    </alternativeName>
    <alternativeName>
        <fullName evidence="10">Isopropylmalate isomerase</fullName>
    </alternativeName>
</protein>
<dbReference type="InterPro" id="IPR004431">
    <property type="entry name" value="3-IsopropMal_deHydase_ssu"/>
</dbReference>
<evidence type="ECO:0000256" key="4">
    <source>
        <dbReference type="ARBA" id="ARBA00009845"/>
    </source>
</evidence>
<dbReference type="HAMAP" id="MF_01031">
    <property type="entry name" value="LeuD_type1"/>
    <property type="match status" value="1"/>
</dbReference>
<evidence type="ECO:0000256" key="6">
    <source>
        <dbReference type="ARBA" id="ARBA00022430"/>
    </source>
</evidence>
<dbReference type="FunFam" id="3.20.19.10:FF:000003">
    <property type="entry name" value="3-isopropylmalate dehydratase small subunit"/>
    <property type="match status" value="1"/>
</dbReference>
<dbReference type="InterPro" id="IPR015928">
    <property type="entry name" value="Aconitase/3IPM_dehydase_swvl"/>
</dbReference>
<dbReference type="SUPFAM" id="SSF52016">
    <property type="entry name" value="LeuD/IlvD-like"/>
    <property type="match status" value="1"/>
</dbReference>
<keyword evidence="15" id="KW-1185">Reference proteome</keyword>
<dbReference type="EMBL" id="JACATZ010000001">
    <property type="protein sequence ID" value="NWJ45364.1"/>
    <property type="molecule type" value="Genomic_DNA"/>
</dbReference>
<keyword evidence="9 10" id="KW-0100">Branched-chain amino acid biosynthesis</keyword>
<organism evidence="12 14">
    <name type="scientific">Candidatus Chlorohelix allophototropha</name>
    <dbReference type="NCBI Taxonomy" id="3003348"/>
    <lineage>
        <taxon>Bacteria</taxon>
        <taxon>Bacillati</taxon>
        <taxon>Chloroflexota</taxon>
        <taxon>Chloroflexia</taxon>
        <taxon>Candidatus Chloroheliales</taxon>
        <taxon>Candidatus Chloroheliaceae</taxon>
        <taxon>Candidatus Chlorohelix</taxon>
    </lineage>
</organism>
<dbReference type="Pfam" id="PF00694">
    <property type="entry name" value="Aconitase_C"/>
    <property type="match status" value="1"/>
</dbReference>
<evidence type="ECO:0000256" key="3">
    <source>
        <dbReference type="ARBA" id="ARBA00004729"/>
    </source>
</evidence>
<reference evidence="12 14" key="1">
    <citation type="submission" date="2020-06" db="EMBL/GenBank/DDBJ databases">
        <title>Anoxygenic phototrophic Chloroflexota member uses a Type I reaction center.</title>
        <authorList>
            <person name="Tsuji J.M."/>
            <person name="Shaw N.A."/>
            <person name="Nagashima S."/>
            <person name="Venkiteswaran J."/>
            <person name="Schiff S.L."/>
            <person name="Hanada S."/>
            <person name="Tank M."/>
            <person name="Neufeld J.D."/>
        </authorList>
    </citation>
    <scope>NUCLEOTIDE SEQUENCE [LARGE SCALE GENOMIC DNA]</scope>
    <source>
        <strain evidence="12">L227-S17</strain>
    </source>
</reference>
<accession>A0A8T7LTL4</accession>
<comment type="similarity">
    <text evidence="4 10">Belongs to the LeuD family. LeuD type 1 subfamily.</text>
</comment>
<dbReference type="InterPro" id="IPR050075">
    <property type="entry name" value="LeuD"/>
</dbReference>
<dbReference type="EC" id="4.2.1.33" evidence="10"/>
<reference evidence="13" key="2">
    <citation type="journal article" date="2024" name="Nature">
        <title>Anoxygenic phototroph of the Chloroflexota uses a type I reaction centre.</title>
        <authorList>
            <person name="Tsuji J.M."/>
            <person name="Shaw N.A."/>
            <person name="Nagashima S."/>
            <person name="Venkiteswaran J.J."/>
            <person name="Schiff S.L."/>
            <person name="Watanabe T."/>
            <person name="Fukui M."/>
            <person name="Hanada S."/>
            <person name="Tank M."/>
            <person name="Neufeld J.D."/>
        </authorList>
    </citation>
    <scope>NUCLEOTIDE SEQUENCE</scope>
    <source>
        <strain evidence="13">L227-S17</strain>
    </source>
</reference>